<protein>
    <submittedName>
        <fullName evidence="2">Uncharacterized protein</fullName>
    </submittedName>
</protein>
<evidence type="ECO:0000313" key="3">
    <source>
        <dbReference type="Proteomes" id="UP000274358"/>
    </source>
</evidence>
<dbReference type="EMBL" id="RYYV01000003">
    <property type="protein sequence ID" value="RUL78175.1"/>
    <property type="molecule type" value="Genomic_DNA"/>
</dbReference>
<dbReference type="AlphaFoldDB" id="A0A3S0S1U9"/>
<feature type="region of interest" description="Disordered" evidence="1">
    <location>
        <begin position="40"/>
        <end position="80"/>
    </location>
</feature>
<gene>
    <name evidence="2" type="ORF">EKH80_04840</name>
</gene>
<evidence type="ECO:0000256" key="1">
    <source>
        <dbReference type="SAM" id="MobiDB-lite"/>
    </source>
</evidence>
<proteinExistence type="predicted"/>
<sequence>MFPFPILVGPVITAPPSSIRSEAFLFGQTDLALASSDGGVANAHAAQDEEGDAKASSLGAKARMPHPFGGSRKSVRNDTLGREQETGFVVPSMLERHVIWMKRMARRFLAAVRRSERWGTAPRLRRQQKRPPRGDLFH</sequence>
<comment type="caution">
    <text evidence="2">The sequence shown here is derived from an EMBL/GenBank/DDBJ whole genome shotgun (WGS) entry which is preliminary data.</text>
</comment>
<dbReference type="Proteomes" id="UP000274358">
    <property type="component" value="Unassembled WGS sequence"/>
</dbReference>
<name>A0A3S0S1U9_9GAMM</name>
<evidence type="ECO:0000313" key="2">
    <source>
        <dbReference type="EMBL" id="RUL78175.1"/>
    </source>
</evidence>
<reference evidence="2 3" key="1">
    <citation type="submission" date="2018-12" db="EMBL/GenBank/DDBJ databases">
        <title>Dyella dinghuensis sp. nov. DHOA06 and Dyella choica sp. nov. 4M-K27, isolated from forest soil.</title>
        <authorList>
            <person name="Qiu L.-H."/>
            <person name="Gao Z.-H."/>
        </authorList>
    </citation>
    <scope>NUCLEOTIDE SEQUENCE [LARGE SCALE GENOMIC DNA]</scope>
    <source>
        <strain evidence="2 3">4M-K27</strain>
    </source>
</reference>
<accession>A0A3S0S1U9</accession>
<dbReference type="RefSeq" id="WP_126683611.1">
    <property type="nucleotide sequence ID" value="NZ_RYYV01000003.1"/>
</dbReference>
<feature type="region of interest" description="Disordered" evidence="1">
    <location>
        <begin position="119"/>
        <end position="138"/>
    </location>
</feature>
<organism evidence="2 3">
    <name type="scientific">Dyella choica</name>
    <dbReference type="NCBI Taxonomy" id="1927959"/>
    <lineage>
        <taxon>Bacteria</taxon>
        <taxon>Pseudomonadati</taxon>
        <taxon>Pseudomonadota</taxon>
        <taxon>Gammaproteobacteria</taxon>
        <taxon>Lysobacterales</taxon>
        <taxon>Rhodanobacteraceae</taxon>
        <taxon>Dyella</taxon>
    </lineage>
</organism>
<keyword evidence="3" id="KW-1185">Reference proteome</keyword>